<sequence>MKHFVVFLLLFLVCNSEKYRKWHCGNDSLYEKAKYAMQTYDDIKDVYSILKVSLPGHTIFVSQYARADVSLTQIYEGGGWKMVMPHTRVQNPNLCMVLRSDKSWLVVMGKVDDREPQFIGLQSSNYTHSHADDI</sequence>
<proteinExistence type="predicted"/>
<keyword evidence="1" id="KW-0732">Signal</keyword>
<dbReference type="AlphaFoldDB" id="A0A811KHQ8"/>
<evidence type="ECO:0000313" key="3">
    <source>
        <dbReference type="Proteomes" id="UP000614601"/>
    </source>
</evidence>
<dbReference type="EMBL" id="CAJFDH010000003">
    <property type="protein sequence ID" value="CAD5214878.1"/>
    <property type="molecule type" value="Genomic_DNA"/>
</dbReference>
<keyword evidence="3" id="KW-1185">Reference proteome</keyword>
<accession>A0A811KHQ8</accession>
<dbReference type="Proteomes" id="UP000783686">
    <property type="component" value="Unassembled WGS sequence"/>
</dbReference>
<evidence type="ECO:0000313" key="2">
    <source>
        <dbReference type="EMBL" id="CAD5214878.1"/>
    </source>
</evidence>
<organism evidence="2 3">
    <name type="scientific">Bursaphelenchus okinawaensis</name>
    <dbReference type="NCBI Taxonomy" id="465554"/>
    <lineage>
        <taxon>Eukaryota</taxon>
        <taxon>Metazoa</taxon>
        <taxon>Ecdysozoa</taxon>
        <taxon>Nematoda</taxon>
        <taxon>Chromadorea</taxon>
        <taxon>Rhabditida</taxon>
        <taxon>Tylenchina</taxon>
        <taxon>Tylenchomorpha</taxon>
        <taxon>Aphelenchoidea</taxon>
        <taxon>Aphelenchoididae</taxon>
        <taxon>Bursaphelenchus</taxon>
    </lineage>
</organism>
<feature type="chain" id="PRO_5035681657" evidence="1">
    <location>
        <begin position="17"/>
        <end position="134"/>
    </location>
</feature>
<gene>
    <name evidence="2" type="ORF">BOKJ2_LOCUS5813</name>
</gene>
<name>A0A811KHQ8_9BILA</name>
<dbReference type="Proteomes" id="UP000614601">
    <property type="component" value="Unassembled WGS sequence"/>
</dbReference>
<protein>
    <submittedName>
        <fullName evidence="2">Uncharacterized protein</fullName>
    </submittedName>
</protein>
<evidence type="ECO:0000256" key="1">
    <source>
        <dbReference type="SAM" id="SignalP"/>
    </source>
</evidence>
<dbReference type="EMBL" id="CAJFCW020000003">
    <property type="protein sequence ID" value="CAG9103361.1"/>
    <property type="molecule type" value="Genomic_DNA"/>
</dbReference>
<comment type="caution">
    <text evidence="2">The sequence shown here is derived from an EMBL/GenBank/DDBJ whole genome shotgun (WGS) entry which is preliminary data.</text>
</comment>
<reference evidence="2" key="1">
    <citation type="submission" date="2020-09" db="EMBL/GenBank/DDBJ databases">
        <authorList>
            <person name="Kikuchi T."/>
        </authorList>
    </citation>
    <scope>NUCLEOTIDE SEQUENCE</scope>
    <source>
        <strain evidence="2">SH1</strain>
    </source>
</reference>
<feature type="signal peptide" evidence="1">
    <location>
        <begin position="1"/>
        <end position="16"/>
    </location>
</feature>